<dbReference type="EMBL" id="GBRH01251027">
    <property type="protein sequence ID" value="JAD46868.1"/>
    <property type="molecule type" value="Transcribed_RNA"/>
</dbReference>
<reference evidence="1" key="2">
    <citation type="journal article" date="2015" name="Data Brief">
        <title>Shoot transcriptome of the giant reed, Arundo donax.</title>
        <authorList>
            <person name="Barrero R.A."/>
            <person name="Guerrero F.D."/>
            <person name="Moolhuijzen P."/>
            <person name="Goolsby J.A."/>
            <person name="Tidwell J."/>
            <person name="Bellgard S.E."/>
            <person name="Bellgard M.I."/>
        </authorList>
    </citation>
    <scope>NUCLEOTIDE SEQUENCE</scope>
    <source>
        <tissue evidence="1">Shoot tissue taken approximately 20 cm above the soil surface</tissue>
    </source>
</reference>
<reference evidence="1" key="1">
    <citation type="submission" date="2014-09" db="EMBL/GenBank/DDBJ databases">
        <authorList>
            <person name="Magalhaes I.L.F."/>
            <person name="Oliveira U."/>
            <person name="Santos F.R."/>
            <person name="Vidigal T.H.D.A."/>
            <person name="Brescovit A.D."/>
            <person name="Santos A.J."/>
        </authorList>
    </citation>
    <scope>NUCLEOTIDE SEQUENCE</scope>
    <source>
        <tissue evidence="1">Shoot tissue taken approximately 20 cm above the soil surface</tissue>
    </source>
</reference>
<accession>A0A0A9AA96</accession>
<name>A0A0A9AA96_ARUDO</name>
<protein>
    <submittedName>
        <fullName evidence="1">Uncharacterized protein</fullName>
    </submittedName>
</protein>
<sequence length="12" mass="1363">MDLIPRFSLSSP</sequence>
<proteinExistence type="predicted"/>
<organism evidence="1">
    <name type="scientific">Arundo donax</name>
    <name type="common">Giant reed</name>
    <name type="synonym">Donax arundinaceus</name>
    <dbReference type="NCBI Taxonomy" id="35708"/>
    <lineage>
        <taxon>Eukaryota</taxon>
        <taxon>Viridiplantae</taxon>
        <taxon>Streptophyta</taxon>
        <taxon>Embryophyta</taxon>
        <taxon>Tracheophyta</taxon>
        <taxon>Spermatophyta</taxon>
        <taxon>Magnoliopsida</taxon>
        <taxon>Liliopsida</taxon>
        <taxon>Poales</taxon>
        <taxon>Poaceae</taxon>
        <taxon>PACMAD clade</taxon>
        <taxon>Arundinoideae</taxon>
        <taxon>Arundineae</taxon>
        <taxon>Arundo</taxon>
    </lineage>
</organism>
<evidence type="ECO:0000313" key="1">
    <source>
        <dbReference type="EMBL" id="JAD46868.1"/>
    </source>
</evidence>